<evidence type="ECO:0000256" key="1">
    <source>
        <dbReference type="SAM" id="Phobius"/>
    </source>
</evidence>
<feature type="transmembrane region" description="Helical" evidence="1">
    <location>
        <begin position="341"/>
        <end position="365"/>
    </location>
</feature>
<proteinExistence type="predicted"/>
<dbReference type="Proteomes" id="UP000253647">
    <property type="component" value="Unassembled WGS sequence"/>
</dbReference>
<dbReference type="EMBL" id="QPJI01000007">
    <property type="protein sequence ID" value="RCW68367.1"/>
    <property type="molecule type" value="Genomic_DNA"/>
</dbReference>
<feature type="transmembrane region" description="Helical" evidence="1">
    <location>
        <begin position="371"/>
        <end position="395"/>
    </location>
</feature>
<reference evidence="2 3" key="1">
    <citation type="submission" date="2018-07" db="EMBL/GenBank/DDBJ databases">
        <title>Freshwater and sediment microbial communities from various areas in North America, analyzing microbe dynamics in response to fracking.</title>
        <authorList>
            <person name="Lamendella R."/>
        </authorList>
    </citation>
    <scope>NUCLEOTIDE SEQUENCE [LARGE SCALE GENOMIC DNA]</scope>
    <source>
        <strain evidence="2 3">105B</strain>
    </source>
</reference>
<name>A0A368XPC9_MARNT</name>
<feature type="transmembrane region" description="Helical" evidence="1">
    <location>
        <begin position="65"/>
        <end position="86"/>
    </location>
</feature>
<feature type="transmembrane region" description="Helical" evidence="1">
    <location>
        <begin position="300"/>
        <end position="320"/>
    </location>
</feature>
<accession>A0A368XPC9</accession>
<evidence type="ECO:0000313" key="3">
    <source>
        <dbReference type="Proteomes" id="UP000253647"/>
    </source>
</evidence>
<dbReference type="RefSeq" id="WP_147271081.1">
    <property type="nucleotide sequence ID" value="NZ_QPJI01000007.1"/>
</dbReference>
<feature type="transmembrane region" description="Helical" evidence="1">
    <location>
        <begin position="146"/>
        <end position="165"/>
    </location>
</feature>
<feature type="transmembrane region" description="Helical" evidence="1">
    <location>
        <begin position="14"/>
        <end position="35"/>
    </location>
</feature>
<feature type="transmembrane region" description="Helical" evidence="1">
    <location>
        <begin position="209"/>
        <end position="229"/>
    </location>
</feature>
<comment type="caution">
    <text evidence="2">The sequence shown here is derived from an EMBL/GenBank/DDBJ whole genome shotgun (WGS) entry which is preliminary data.</text>
</comment>
<feature type="transmembrane region" description="Helical" evidence="1">
    <location>
        <begin position="185"/>
        <end position="203"/>
    </location>
</feature>
<evidence type="ECO:0000313" key="2">
    <source>
        <dbReference type="EMBL" id="RCW68367.1"/>
    </source>
</evidence>
<protein>
    <submittedName>
        <fullName evidence="2">Uncharacterized protein</fullName>
    </submittedName>
</protein>
<organism evidence="2 3">
    <name type="scientific">Marinobacter nauticus</name>
    <name type="common">Marinobacter hydrocarbonoclasticus</name>
    <name type="synonym">Marinobacter aquaeolei</name>
    <dbReference type="NCBI Taxonomy" id="2743"/>
    <lineage>
        <taxon>Bacteria</taxon>
        <taxon>Pseudomonadati</taxon>
        <taxon>Pseudomonadota</taxon>
        <taxon>Gammaproteobacteria</taxon>
        <taxon>Pseudomonadales</taxon>
        <taxon>Marinobacteraceae</taxon>
        <taxon>Marinobacter</taxon>
    </lineage>
</organism>
<feature type="transmembrane region" description="Helical" evidence="1">
    <location>
        <begin position="262"/>
        <end position="280"/>
    </location>
</feature>
<feature type="transmembrane region" description="Helical" evidence="1">
    <location>
        <begin position="107"/>
        <end position="134"/>
    </location>
</feature>
<dbReference type="InterPro" id="IPR059133">
    <property type="entry name" value="TsoY-like"/>
</dbReference>
<keyword evidence="1" id="KW-0472">Membrane</keyword>
<dbReference type="NCBIfam" id="NF047644">
    <property type="entry name" value="TsoY_fam"/>
    <property type="match status" value="1"/>
</dbReference>
<sequence>MSDLAKQKWHPRHWLMPLGLMGASIMLIFILKVFIPHKRHFAPSVEQFNAQLASLDGLAFLGIWLSWYGFWLLFIVGSLLIPYFILRSVQYLRAGGHQLSDSDPMEAAGWFGLPLSLGMYGNVSLFATIIIFGLDTKADNLLLPFWLAYDLVVAALALILLSWYAKARAQLKRAYPEREEQASMVVPFSLGFMALNIAGPGALGEHVAVTATSLAASMAFLVLSAWVFFSYFRVFRQDMGALFSLREAVSDREAQEKSWARVMNFGTAVTTLNVWMIAMVRNYLNYGKHFGEFDLATKNMIAWGASGTVVLALLVLFALWRNGFFRHLFQEQRPLIFSLGLVCMMVSSYVITALFTTTALATGLLSSDSLALYGIVGIEGLLLMINLFVVAALTYRMAIRGNIQTWQANEIRQLI</sequence>
<dbReference type="AlphaFoldDB" id="A0A368XPC9"/>
<keyword evidence="1" id="KW-1133">Transmembrane helix</keyword>
<keyword evidence="1" id="KW-0812">Transmembrane</keyword>
<gene>
    <name evidence="2" type="ORF">DET61_107107</name>
</gene>